<sequence length="363" mass="39707">MITQGGPGSIIHIRADENDFYDLTGRTLRIERGGTEQAPVTIRGVRSDGSVGYAHLHSDRTPWTLPTSPETVTDTSQWNPGGDLFLVASGAQHIVFEHLDLRRAGNAIKLSDRMHGLTIRNCRGYNVRRFLEMNSNIDVSDVVVSHVTVIGFSKHCFRCRGTGGNWLFEAVSANSGRQDGDNFAVGIGINEMAHGIVIRDSEFANCHDSQNRYWNGDGVSSEEENSNILIEHVVCHGHTDGGLDLKSSRTTVRNCEFYDNKINVRAWGDIALINNITRSAHLRGGVGYAAHIGVYANKEVTANLRIDGIKMLEKNPDVSLFSLGGENATISVVRYEIDKAPGTALIRKDRASGATMIANPPLL</sequence>
<dbReference type="InterPro" id="IPR012334">
    <property type="entry name" value="Pectin_lyas_fold"/>
</dbReference>
<proteinExistence type="predicted"/>
<dbReference type="RefSeq" id="WP_047188604.1">
    <property type="nucleotide sequence ID" value="NZ_LCYG01000020.1"/>
</dbReference>
<keyword evidence="2" id="KW-1185">Reference proteome</keyword>
<dbReference type="AlphaFoldDB" id="A0A0H1REY8"/>
<dbReference type="PATRIC" id="fig|1225564.3.peg.2348"/>
<name>A0A0H1REY8_9HYPH</name>
<dbReference type="SMART" id="SM00710">
    <property type="entry name" value="PbH1"/>
    <property type="match status" value="5"/>
</dbReference>
<evidence type="ECO:0000313" key="2">
    <source>
        <dbReference type="Proteomes" id="UP000035489"/>
    </source>
</evidence>
<dbReference type="STRING" id="1225564.AA309_08695"/>
<comment type="caution">
    <text evidence="1">The sequence shown here is derived from an EMBL/GenBank/DDBJ whole genome shotgun (WGS) entry which is preliminary data.</text>
</comment>
<reference evidence="1 2" key="1">
    <citation type="submission" date="2015-05" db="EMBL/GenBank/DDBJ databases">
        <title>Draft genome sequence of Microvirga vignae strain BR3299, a novel nitrogen fixing bacteria isolated from Brazil semi-aired region.</title>
        <authorList>
            <person name="Zilli J.E."/>
            <person name="Passos S.R."/>
            <person name="Leite J."/>
            <person name="Baldani J.I."/>
            <person name="Xavier G.R."/>
            <person name="Rumjaneck N.G."/>
            <person name="Simoes-Araujo J.L."/>
        </authorList>
    </citation>
    <scope>NUCLEOTIDE SEQUENCE [LARGE SCALE GENOMIC DNA]</scope>
    <source>
        <strain evidence="1 2">BR3299</strain>
    </source>
</reference>
<dbReference type="OrthoDB" id="5179605at2"/>
<gene>
    <name evidence="1" type="ORF">AA309_08695</name>
</gene>
<evidence type="ECO:0000313" key="1">
    <source>
        <dbReference type="EMBL" id="KLK93401.1"/>
    </source>
</evidence>
<dbReference type="Gene3D" id="2.160.20.10">
    <property type="entry name" value="Single-stranded right-handed beta-helix, Pectin lyase-like"/>
    <property type="match status" value="2"/>
</dbReference>
<dbReference type="EMBL" id="LCYG01000020">
    <property type="protein sequence ID" value="KLK93401.1"/>
    <property type="molecule type" value="Genomic_DNA"/>
</dbReference>
<accession>A0A0H1REY8</accession>
<protein>
    <recommendedName>
        <fullName evidence="3">Right handed beta helix domain-containing protein</fullName>
    </recommendedName>
</protein>
<dbReference type="Proteomes" id="UP000035489">
    <property type="component" value="Unassembled WGS sequence"/>
</dbReference>
<dbReference type="SUPFAM" id="SSF51126">
    <property type="entry name" value="Pectin lyase-like"/>
    <property type="match status" value="1"/>
</dbReference>
<dbReference type="InterPro" id="IPR006626">
    <property type="entry name" value="PbH1"/>
</dbReference>
<evidence type="ECO:0008006" key="3">
    <source>
        <dbReference type="Google" id="ProtNLM"/>
    </source>
</evidence>
<organism evidence="1 2">
    <name type="scientific">Microvirga vignae</name>
    <dbReference type="NCBI Taxonomy" id="1225564"/>
    <lineage>
        <taxon>Bacteria</taxon>
        <taxon>Pseudomonadati</taxon>
        <taxon>Pseudomonadota</taxon>
        <taxon>Alphaproteobacteria</taxon>
        <taxon>Hyphomicrobiales</taxon>
        <taxon>Methylobacteriaceae</taxon>
        <taxon>Microvirga</taxon>
    </lineage>
</organism>
<dbReference type="InterPro" id="IPR011050">
    <property type="entry name" value="Pectin_lyase_fold/virulence"/>
</dbReference>